<keyword evidence="15" id="KW-0282">Flagellum</keyword>
<gene>
    <name evidence="13" type="primary">flhB</name>
    <name evidence="15" type="ORF">Thpro_020859</name>
</gene>
<evidence type="ECO:0000256" key="3">
    <source>
        <dbReference type="ARBA" id="ARBA00021622"/>
    </source>
</evidence>
<dbReference type="Gene3D" id="3.40.1690.10">
    <property type="entry name" value="secretion proteins EscU"/>
    <property type="match status" value="1"/>
</dbReference>
<keyword evidence="6 13" id="KW-0812">Transmembrane</keyword>
<evidence type="ECO:0000256" key="7">
    <source>
        <dbReference type="ARBA" id="ARBA00022795"/>
    </source>
</evidence>
<dbReference type="GO" id="GO:0009306">
    <property type="term" value="P:protein secretion"/>
    <property type="evidence" value="ECO:0007669"/>
    <property type="project" value="InterPro"/>
</dbReference>
<feature type="transmembrane region" description="Helical" evidence="13">
    <location>
        <begin position="189"/>
        <end position="214"/>
    </location>
</feature>
<name>A0A1A6C5I3_9GAMM</name>
<dbReference type="PANTHER" id="PTHR30531:SF12">
    <property type="entry name" value="FLAGELLAR BIOSYNTHETIC PROTEIN FLHB"/>
    <property type="match status" value="1"/>
</dbReference>
<dbReference type="SUPFAM" id="SSF160544">
    <property type="entry name" value="EscU C-terminal domain-like"/>
    <property type="match status" value="1"/>
</dbReference>
<keyword evidence="5 13" id="KW-1003">Cell membrane</keyword>
<evidence type="ECO:0000256" key="1">
    <source>
        <dbReference type="ARBA" id="ARBA00004651"/>
    </source>
</evidence>
<evidence type="ECO:0000256" key="10">
    <source>
        <dbReference type="ARBA" id="ARBA00023136"/>
    </source>
</evidence>
<organism evidence="15 16">
    <name type="scientific">Acidihalobacter prosperus</name>
    <dbReference type="NCBI Taxonomy" id="160660"/>
    <lineage>
        <taxon>Bacteria</taxon>
        <taxon>Pseudomonadati</taxon>
        <taxon>Pseudomonadota</taxon>
        <taxon>Gammaproteobacteria</taxon>
        <taxon>Chromatiales</taxon>
        <taxon>Ectothiorhodospiraceae</taxon>
        <taxon>Acidihalobacter</taxon>
    </lineage>
</organism>
<evidence type="ECO:0000256" key="5">
    <source>
        <dbReference type="ARBA" id="ARBA00022475"/>
    </source>
</evidence>
<dbReference type="OrthoDB" id="9807950at2"/>
<dbReference type="NCBIfam" id="TIGR00328">
    <property type="entry name" value="flhB"/>
    <property type="match status" value="1"/>
</dbReference>
<dbReference type="PANTHER" id="PTHR30531">
    <property type="entry name" value="FLAGELLAR BIOSYNTHETIC PROTEIN FLHB"/>
    <property type="match status" value="1"/>
</dbReference>
<feature type="region of interest" description="Disordered" evidence="14">
    <location>
        <begin position="1"/>
        <end position="24"/>
    </location>
</feature>
<sequence length="378" mass="41238">MARDDFQERTEQATPKRLQEARERGQVARSRELVTAAVLIAAAGGLLAMGPMLTQGLMESMRSSLTLDRSLIMDPGALYPALTGAVAQALRLVAPLLLLLALAALLASVVLGGISFSFKAIGFRWDRLDPLTGLGRVFSVNGLMELAKALVKFLVVAVVAGIVLWFEGPPLLALGSYSLHPALIETGRMVGWSFLAFAASMILIAAVDAPFQIWQHAKQLRMTRQEIRDESKETEGQPDVKRRQRQLQREIAQRRMMQEVPKADVVVTNPTHYAVALRYDHERMRAPRVIAKGRDQVAARIREVAAEHGVTVQSAPGLARAIYFHTRLNDEVPAALYIAVAQLLAYVYQLKAGAATAEAAPEIEVPAELAVAPDGRVD</sequence>
<dbReference type="STRING" id="160660.BJI67_05800"/>
<comment type="function">
    <text evidence="12 13">Required for formation of the rod structure in the basal body of the flagellar apparatus. Together with FliI and FliH, may constitute the export apparatus of flagellin.</text>
</comment>
<keyword evidence="11 13" id="KW-1006">Bacterial flagellum protein export</keyword>
<dbReference type="RefSeq" id="WP_065089278.1">
    <property type="nucleotide sequence ID" value="NZ_JQSG02000002.1"/>
</dbReference>
<dbReference type="InterPro" id="IPR029025">
    <property type="entry name" value="T3SS_substrate_exporter_C"/>
</dbReference>
<dbReference type="PRINTS" id="PR00950">
    <property type="entry name" value="TYPE3IMSPROT"/>
</dbReference>
<evidence type="ECO:0000256" key="9">
    <source>
        <dbReference type="ARBA" id="ARBA00022989"/>
    </source>
</evidence>
<evidence type="ECO:0000256" key="4">
    <source>
        <dbReference type="ARBA" id="ARBA00022448"/>
    </source>
</evidence>
<evidence type="ECO:0000256" key="13">
    <source>
        <dbReference type="RuleBase" id="RU364091"/>
    </source>
</evidence>
<feature type="transmembrane region" description="Helical" evidence="13">
    <location>
        <begin position="33"/>
        <end position="50"/>
    </location>
</feature>
<reference evidence="15 16" key="1">
    <citation type="journal article" date="2014" name="Genome Announc.">
        <title>Draft Genome Sequence of the Iron-Oxidizing, Acidophilic, and Halotolerant 'Thiobacillus prosperus' Type Strain DSM 5130.</title>
        <authorList>
            <person name="Ossandon F.J."/>
            <person name="Cardenas J.P."/>
            <person name="Corbett M."/>
            <person name="Quatrini R."/>
            <person name="Holmes D.S."/>
            <person name="Watkin E."/>
        </authorList>
    </citation>
    <scope>NUCLEOTIDE SEQUENCE [LARGE SCALE GENOMIC DNA]</scope>
    <source>
        <strain evidence="15 16">DSM 5130</strain>
    </source>
</reference>
<dbReference type="GO" id="GO:0044780">
    <property type="term" value="P:bacterial-type flagellum assembly"/>
    <property type="evidence" value="ECO:0007669"/>
    <property type="project" value="InterPro"/>
</dbReference>
<keyword evidence="9 13" id="KW-1133">Transmembrane helix</keyword>
<dbReference type="Pfam" id="PF01312">
    <property type="entry name" value="Bac_export_2"/>
    <property type="match status" value="1"/>
</dbReference>
<keyword evidence="15" id="KW-0969">Cilium</keyword>
<feature type="transmembrane region" description="Helical" evidence="13">
    <location>
        <begin position="149"/>
        <end position="166"/>
    </location>
</feature>
<dbReference type="Proteomes" id="UP000029273">
    <property type="component" value="Unassembled WGS sequence"/>
</dbReference>
<comment type="subcellular location">
    <subcellularLocation>
        <location evidence="1">Cell membrane</location>
        <topology evidence="1">Multi-pass membrane protein</topology>
    </subcellularLocation>
</comment>
<dbReference type="AlphaFoldDB" id="A0A1A6C5I3"/>
<dbReference type="EMBL" id="JQSG02000002">
    <property type="protein sequence ID" value="OBS09809.1"/>
    <property type="molecule type" value="Genomic_DNA"/>
</dbReference>
<feature type="transmembrane region" description="Helical" evidence="13">
    <location>
        <begin position="96"/>
        <end position="118"/>
    </location>
</feature>
<evidence type="ECO:0000256" key="6">
    <source>
        <dbReference type="ARBA" id="ARBA00022692"/>
    </source>
</evidence>
<dbReference type="InterPro" id="IPR006135">
    <property type="entry name" value="T3SS_substrate_exporter"/>
</dbReference>
<keyword evidence="15" id="KW-0966">Cell projection</keyword>
<evidence type="ECO:0000256" key="14">
    <source>
        <dbReference type="SAM" id="MobiDB-lite"/>
    </source>
</evidence>
<comment type="caution">
    <text evidence="15">The sequence shown here is derived from an EMBL/GenBank/DDBJ whole genome shotgun (WGS) entry which is preliminary data.</text>
</comment>
<evidence type="ECO:0000256" key="12">
    <source>
        <dbReference type="ARBA" id="ARBA00025078"/>
    </source>
</evidence>
<accession>A0A1A6C5I3</accession>
<dbReference type="InterPro" id="IPR006136">
    <property type="entry name" value="FlhB"/>
</dbReference>
<feature type="region of interest" description="Disordered" evidence="14">
    <location>
        <begin position="225"/>
        <end position="244"/>
    </location>
</feature>
<evidence type="ECO:0000313" key="16">
    <source>
        <dbReference type="Proteomes" id="UP000029273"/>
    </source>
</evidence>
<evidence type="ECO:0000256" key="2">
    <source>
        <dbReference type="ARBA" id="ARBA00010690"/>
    </source>
</evidence>
<comment type="similarity">
    <text evidence="2 13">Belongs to the type III secretion exporter family.</text>
</comment>
<proteinExistence type="inferred from homology"/>
<dbReference type="GO" id="GO:0005886">
    <property type="term" value="C:plasma membrane"/>
    <property type="evidence" value="ECO:0007669"/>
    <property type="project" value="UniProtKB-SubCell"/>
</dbReference>
<feature type="compositionally biased region" description="Basic and acidic residues" evidence="14">
    <location>
        <begin position="1"/>
        <end position="11"/>
    </location>
</feature>
<keyword evidence="16" id="KW-1185">Reference proteome</keyword>
<keyword evidence="8 13" id="KW-0653">Protein transport</keyword>
<evidence type="ECO:0000256" key="11">
    <source>
        <dbReference type="ARBA" id="ARBA00023225"/>
    </source>
</evidence>
<keyword evidence="4 13" id="KW-0813">Transport</keyword>
<evidence type="ECO:0000256" key="8">
    <source>
        <dbReference type="ARBA" id="ARBA00022927"/>
    </source>
</evidence>
<protein>
    <recommendedName>
        <fullName evidence="3 13">Flagellar biosynthetic protein FlhB</fullName>
    </recommendedName>
</protein>
<keyword evidence="10 13" id="KW-0472">Membrane</keyword>
<evidence type="ECO:0000313" key="15">
    <source>
        <dbReference type="EMBL" id="OBS09809.1"/>
    </source>
</evidence>
<keyword evidence="7 13" id="KW-1005">Bacterial flagellum biogenesis</keyword>